<dbReference type="SUPFAM" id="SSF53335">
    <property type="entry name" value="S-adenosyl-L-methionine-dependent methyltransferases"/>
    <property type="match status" value="1"/>
</dbReference>
<dbReference type="GO" id="GO:0008757">
    <property type="term" value="F:S-adenosylmethionine-dependent methyltransferase activity"/>
    <property type="evidence" value="ECO:0007669"/>
    <property type="project" value="TreeGrafter"/>
</dbReference>
<dbReference type="InterPro" id="IPR002935">
    <property type="entry name" value="SAM_O-MeTrfase"/>
</dbReference>
<keyword evidence="3" id="KW-0949">S-adenosyl-L-methionine</keyword>
<dbReference type="GO" id="GO:0008171">
    <property type="term" value="F:O-methyltransferase activity"/>
    <property type="evidence" value="ECO:0007669"/>
    <property type="project" value="InterPro"/>
</dbReference>
<evidence type="ECO:0000256" key="3">
    <source>
        <dbReference type="ARBA" id="ARBA00022691"/>
    </source>
</evidence>
<proteinExistence type="predicted"/>
<accession>A0A3N2CZT8</accession>
<dbReference type="InterPro" id="IPR029063">
    <property type="entry name" value="SAM-dependent_MTases_sf"/>
</dbReference>
<dbReference type="PROSITE" id="PS51682">
    <property type="entry name" value="SAM_OMT_I"/>
    <property type="match status" value="1"/>
</dbReference>
<protein>
    <submittedName>
        <fullName evidence="4">Caffeoyl-CoA O-methyltransferase</fullName>
    </submittedName>
</protein>
<gene>
    <name evidence="4" type="ORF">EDD33_3934</name>
</gene>
<dbReference type="InterPro" id="IPR050362">
    <property type="entry name" value="Cation-dep_OMT"/>
</dbReference>
<dbReference type="OrthoDB" id="9799672at2"/>
<dbReference type="PANTHER" id="PTHR10509">
    <property type="entry name" value="O-METHYLTRANSFERASE-RELATED"/>
    <property type="match status" value="1"/>
</dbReference>
<dbReference type="GO" id="GO:0032259">
    <property type="term" value="P:methylation"/>
    <property type="evidence" value="ECO:0007669"/>
    <property type="project" value="UniProtKB-KW"/>
</dbReference>
<evidence type="ECO:0000256" key="2">
    <source>
        <dbReference type="ARBA" id="ARBA00022679"/>
    </source>
</evidence>
<dbReference type="RefSeq" id="WP_123392755.1">
    <property type="nucleotide sequence ID" value="NZ_RKHO01000001.1"/>
</dbReference>
<sequence length="280" mass="29389">MTSTRTTPRPVTPVALLAASLEDVVRRLDEAEARPDGVALDPALGSEIRRAAALAAGLDPYTAALSTPESPALRALSERTAAEDWAGDGAGLEQEMLSGHLEGQLLKTLVHATRARKVLEIGMFTGYSALAMAEAVQEVAGEEGVVVACEIDERVAALAQECFEASPAGDRIDVHVGPALDTLHALADAGARFDLVFLDADKAGYVDYLRALLDTGLLARRGLLVVDNTLMQGEPWTGGTSSANGEAIAAFNQVLADDPRVEQVVLPVRDGVTLVRRTAG</sequence>
<evidence type="ECO:0000313" key="4">
    <source>
        <dbReference type="EMBL" id="ROR93029.1"/>
    </source>
</evidence>
<evidence type="ECO:0000256" key="1">
    <source>
        <dbReference type="ARBA" id="ARBA00022603"/>
    </source>
</evidence>
<reference evidence="4 5" key="1">
    <citation type="submission" date="2018-11" db="EMBL/GenBank/DDBJ databases">
        <title>Sequencing the genomes of 1000 actinobacteria strains.</title>
        <authorList>
            <person name="Klenk H.-P."/>
        </authorList>
    </citation>
    <scope>NUCLEOTIDE SEQUENCE [LARGE SCALE GENOMIC DNA]</scope>
    <source>
        <strain evidence="4 5">DSM 12652</strain>
    </source>
</reference>
<evidence type="ECO:0000313" key="5">
    <source>
        <dbReference type="Proteomes" id="UP000281738"/>
    </source>
</evidence>
<dbReference type="EMBL" id="RKHO01000001">
    <property type="protein sequence ID" value="ROR93029.1"/>
    <property type="molecule type" value="Genomic_DNA"/>
</dbReference>
<dbReference type="PANTHER" id="PTHR10509:SF14">
    <property type="entry name" value="CAFFEOYL-COA O-METHYLTRANSFERASE 3-RELATED"/>
    <property type="match status" value="1"/>
</dbReference>
<keyword evidence="1 4" id="KW-0489">Methyltransferase</keyword>
<dbReference type="Proteomes" id="UP000281738">
    <property type="component" value="Unassembled WGS sequence"/>
</dbReference>
<keyword evidence="5" id="KW-1185">Reference proteome</keyword>
<dbReference type="CDD" id="cd02440">
    <property type="entry name" value="AdoMet_MTases"/>
    <property type="match status" value="1"/>
</dbReference>
<dbReference type="Gene3D" id="3.40.50.150">
    <property type="entry name" value="Vaccinia Virus protein VP39"/>
    <property type="match status" value="1"/>
</dbReference>
<organism evidence="4 5">
    <name type="scientific">Nocardioides aurantiacus</name>
    <dbReference type="NCBI Taxonomy" id="86796"/>
    <lineage>
        <taxon>Bacteria</taxon>
        <taxon>Bacillati</taxon>
        <taxon>Actinomycetota</taxon>
        <taxon>Actinomycetes</taxon>
        <taxon>Propionibacteriales</taxon>
        <taxon>Nocardioidaceae</taxon>
        <taxon>Nocardioides</taxon>
    </lineage>
</organism>
<dbReference type="AlphaFoldDB" id="A0A3N2CZT8"/>
<name>A0A3N2CZT8_9ACTN</name>
<keyword evidence="2 4" id="KW-0808">Transferase</keyword>
<comment type="caution">
    <text evidence="4">The sequence shown here is derived from an EMBL/GenBank/DDBJ whole genome shotgun (WGS) entry which is preliminary data.</text>
</comment>
<dbReference type="Pfam" id="PF01596">
    <property type="entry name" value="Methyltransf_3"/>
    <property type="match status" value="1"/>
</dbReference>